<proteinExistence type="predicted"/>
<sequence length="102" mass="11552">MLELNGELERARAAERIAKLKKIGTVPLASEDTLDIGEMQPEERDLVVALIWQYPNTVEKKEGCSPLAQMGVMHHINTGVTAPTMMRRRGMQCHRTRLLIKK</sequence>
<evidence type="ECO:0000313" key="1">
    <source>
        <dbReference type="EMBL" id="GMF58573.1"/>
    </source>
</evidence>
<name>A0A9W6YC41_9STRA</name>
<evidence type="ECO:0000313" key="2">
    <source>
        <dbReference type="Proteomes" id="UP001165121"/>
    </source>
</evidence>
<reference evidence="1" key="1">
    <citation type="submission" date="2023-04" db="EMBL/GenBank/DDBJ databases">
        <title>Phytophthora fragariaefolia NBRC 109709.</title>
        <authorList>
            <person name="Ichikawa N."/>
            <person name="Sato H."/>
            <person name="Tonouchi N."/>
        </authorList>
    </citation>
    <scope>NUCLEOTIDE SEQUENCE</scope>
    <source>
        <strain evidence="1">NBRC 109709</strain>
    </source>
</reference>
<dbReference type="AlphaFoldDB" id="A0A9W6YC41"/>
<dbReference type="Proteomes" id="UP001165121">
    <property type="component" value="Unassembled WGS sequence"/>
</dbReference>
<accession>A0A9W6YC41</accession>
<gene>
    <name evidence="1" type="ORF">Pfra01_002519700</name>
</gene>
<dbReference type="EMBL" id="BSXT01004682">
    <property type="protein sequence ID" value="GMF58573.1"/>
    <property type="molecule type" value="Genomic_DNA"/>
</dbReference>
<keyword evidence="2" id="KW-1185">Reference proteome</keyword>
<comment type="caution">
    <text evidence="1">The sequence shown here is derived from an EMBL/GenBank/DDBJ whole genome shotgun (WGS) entry which is preliminary data.</text>
</comment>
<protein>
    <submittedName>
        <fullName evidence="1">Unnamed protein product</fullName>
    </submittedName>
</protein>
<organism evidence="1 2">
    <name type="scientific">Phytophthora fragariaefolia</name>
    <dbReference type="NCBI Taxonomy" id="1490495"/>
    <lineage>
        <taxon>Eukaryota</taxon>
        <taxon>Sar</taxon>
        <taxon>Stramenopiles</taxon>
        <taxon>Oomycota</taxon>
        <taxon>Peronosporomycetes</taxon>
        <taxon>Peronosporales</taxon>
        <taxon>Peronosporaceae</taxon>
        <taxon>Phytophthora</taxon>
    </lineage>
</organism>